<dbReference type="InterPro" id="IPR036388">
    <property type="entry name" value="WH-like_DNA-bd_sf"/>
</dbReference>
<dbReference type="EMBL" id="VTXW01000004">
    <property type="protein sequence ID" value="NOH32872.1"/>
    <property type="molecule type" value="Genomic_DNA"/>
</dbReference>
<protein>
    <submittedName>
        <fullName evidence="1">Winged helix-turn-helix transcriptional regulator</fullName>
    </submittedName>
</protein>
<name>A0A7Y4DR09_9VIBR</name>
<dbReference type="SUPFAM" id="SSF46785">
    <property type="entry name" value="Winged helix' DNA-binding domain"/>
    <property type="match status" value="1"/>
</dbReference>
<reference evidence="1 2" key="1">
    <citation type="submission" date="2019-09" db="EMBL/GenBank/DDBJ databases">
        <title>Draft genome sequencing and comparative genomics of hatchery-associated Vibrios.</title>
        <authorList>
            <person name="Kehlet-Delgado H."/>
            <person name="Mueller R.S."/>
        </authorList>
    </citation>
    <scope>NUCLEOTIDE SEQUENCE [LARGE SCALE GENOMIC DNA]</scope>
    <source>
        <strain evidence="1 2">00-90-10</strain>
    </source>
</reference>
<proteinExistence type="predicted"/>
<dbReference type="AlphaFoldDB" id="A0A7Y4DR09"/>
<gene>
    <name evidence="1" type="ORF">F0245_05680</name>
</gene>
<comment type="caution">
    <text evidence="1">The sequence shown here is derived from an EMBL/GenBank/DDBJ whole genome shotgun (WGS) entry which is preliminary data.</text>
</comment>
<dbReference type="Gene3D" id="1.10.10.10">
    <property type="entry name" value="Winged helix-like DNA-binding domain superfamily/Winged helix DNA-binding domain"/>
    <property type="match status" value="1"/>
</dbReference>
<evidence type="ECO:0000313" key="2">
    <source>
        <dbReference type="Proteomes" id="UP000525336"/>
    </source>
</evidence>
<dbReference type="InterPro" id="IPR036390">
    <property type="entry name" value="WH_DNA-bd_sf"/>
</dbReference>
<sequence length="143" mass="16176">MKVNLDKSNIKGLVTDLYFMMEGDMRAVLDETEFASIRPADGKVFMMISRQVISLSEYAKMSGISRQSIHKSLLRLVDFGVIELVQAPNSKRDKVPVVTEKGQELHAILFGILHDIEQKQIAKVGKERFEAFKSTLMMLVDKS</sequence>
<accession>A0A7Y4DR09</accession>
<evidence type="ECO:0000313" key="1">
    <source>
        <dbReference type="EMBL" id="NOH32872.1"/>
    </source>
</evidence>
<dbReference type="Proteomes" id="UP000525336">
    <property type="component" value="Unassembled WGS sequence"/>
</dbReference>
<dbReference type="RefSeq" id="WP_171367036.1">
    <property type="nucleotide sequence ID" value="NZ_CP090851.1"/>
</dbReference>
<organism evidence="1 2">
    <name type="scientific">Vibrio chagasii</name>
    <dbReference type="NCBI Taxonomy" id="170679"/>
    <lineage>
        <taxon>Bacteria</taxon>
        <taxon>Pseudomonadati</taxon>
        <taxon>Pseudomonadota</taxon>
        <taxon>Gammaproteobacteria</taxon>
        <taxon>Vibrionales</taxon>
        <taxon>Vibrionaceae</taxon>
        <taxon>Vibrio</taxon>
    </lineage>
</organism>